<protein>
    <recommendedName>
        <fullName evidence="2">F5/8 type C domain-containing protein</fullName>
    </recommendedName>
</protein>
<feature type="domain" description="F5/8 type C" evidence="2">
    <location>
        <begin position="81"/>
        <end position="187"/>
    </location>
</feature>
<evidence type="ECO:0000313" key="3">
    <source>
        <dbReference type="EMBL" id="CAL4062726.1"/>
    </source>
</evidence>
<dbReference type="EMBL" id="CAXKWB010000888">
    <property type="protein sequence ID" value="CAL4062726.1"/>
    <property type="molecule type" value="Genomic_DNA"/>
</dbReference>
<evidence type="ECO:0000256" key="1">
    <source>
        <dbReference type="SAM" id="Phobius"/>
    </source>
</evidence>
<dbReference type="SUPFAM" id="SSF49785">
    <property type="entry name" value="Galactose-binding domain-like"/>
    <property type="match status" value="1"/>
</dbReference>
<accession>A0AAV2PPQ0</accession>
<proteinExistence type="predicted"/>
<dbReference type="Gene3D" id="2.60.120.260">
    <property type="entry name" value="Galactose-binding domain-like"/>
    <property type="match status" value="1"/>
</dbReference>
<name>A0AAV2PPQ0_MEGNR</name>
<dbReference type="InterPro" id="IPR008979">
    <property type="entry name" value="Galactose-bd-like_sf"/>
</dbReference>
<evidence type="ECO:0000259" key="2">
    <source>
        <dbReference type="Pfam" id="PF00754"/>
    </source>
</evidence>
<keyword evidence="1" id="KW-0812">Transmembrane</keyword>
<feature type="transmembrane region" description="Helical" evidence="1">
    <location>
        <begin position="222"/>
        <end position="243"/>
    </location>
</feature>
<keyword evidence="1" id="KW-0472">Membrane</keyword>
<dbReference type="InterPro" id="IPR000421">
    <property type="entry name" value="FA58C"/>
</dbReference>
<evidence type="ECO:0000313" key="4">
    <source>
        <dbReference type="Proteomes" id="UP001497623"/>
    </source>
</evidence>
<dbReference type="Pfam" id="PF00754">
    <property type="entry name" value="F5_F8_type_C"/>
    <property type="match status" value="1"/>
</dbReference>
<keyword evidence="4" id="KW-1185">Reference proteome</keyword>
<dbReference type="AlphaFoldDB" id="A0AAV2PPQ0"/>
<keyword evidence="1" id="KW-1133">Transmembrane helix</keyword>
<gene>
    <name evidence="3" type="ORF">MNOR_LOCUS2783</name>
</gene>
<organism evidence="3 4">
    <name type="scientific">Meganyctiphanes norvegica</name>
    <name type="common">Northern krill</name>
    <name type="synonym">Thysanopoda norvegica</name>
    <dbReference type="NCBI Taxonomy" id="48144"/>
    <lineage>
        <taxon>Eukaryota</taxon>
        <taxon>Metazoa</taxon>
        <taxon>Ecdysozoa</taxon>
        <taxon>Arthropoda</taxon>
        <taxon>Crustacea</taxon>
        <taxon>Multicrustacea</taxon>
        <taxon>Malacostraca</taxon>
        <taxon>Eumalacostraca</taxon>
        <taxon>Eucarida</taxon>
        <taxon>Euphausiacea</taxon>
        <taxon>Euphausiidae</taxon>
        <taxon>Meganyctiphanes</taxon>
    </lineage>
</organism>
<dbReference type="Proteomes" id="UP001497623">
    <property type="component" value="Unassembled WGS sequence"/>
</dbReference>
<comment type="caution">
    <text evidence="3">The sequence shown here is derived from an EMBL/GenBank/DDBJ whole genome shotgun (WGS) entry which is preliminary data.</text>
</comment>
<sequence>MMCQTLTGVVCRSVEYHSKRKTCKLSEATSRSSNYRQPCRARGWTFTEYGELSSRIQESSVIYLNESNILEHSGIGPGGAGPNHLLHDYGHWNPNPGPPWYIIFDFHQRFTVQKVELSNFGDGTHDVSQFTLETADNIENNNAYQLVTSATGVKKEVHSPQVFTFTPVTGRYWRFKVTKTHSEFQPWIELLTFHGHPAGTNVAPSKGPNMVSDHGCGNYSGLFYTCLFLNFIQLIIIILLVVYTRCQKRKQFPVNQGPATARQMLSHTHQEVVQETHQMLTRSISSHTSHTYEELKPTTRLVYTQQHLDSMSQDLRQPGLMTQHPQMGMHIEQHPGFVRSISTIQTVQTDGTYIDMNNPQDTLPYNDTASGTTKECGQYISMDKKSDLNMCTPQSNVRGGEYMDMSKPI</sequence>
<reference evidence="3 4" key="1">
    <citation type="submission" date="2024-05" db="EMBL/GenBank/DDBJ databases">
        <authorList>
            <person name="Wallberg A."/>
        </authorList>
    </citation>
    <scope>NUCLEOTIDE SEQUENCE [LARGE SCALE GENOMIC DNA]</scope>
</reference>